<accession>A0A1B9QUZ3</accession>
<comment type="caution">
    <text evidence="1">The sequence shown here is derived from an EMBL/GenBank/DDBJ whole genome shotgun (WGS) entry which is preliminary data.</text>
</comment>
<organism evidence="1 2">
    <name type="scientific">Vibrio genomosp. F10</name>
    <dbReference type="NCBI Taxonomy" id="723171"/>
    <lineage>
        <taxon>Bacteria</taxon>
        <taxon>Pseudomonadati</taxon>
        <taxon>Pseudomonadota</taxon>
        <taxon>Gammaproteobacteria</taxon>
        <taxon>Vibrionales</taxon>
        <taxon>Vibrionaceae</taxon>
        <taxon>Vibrio</taxon>
    </lineage>
</organism>
<proteinExistence type="predicted"/>
<dbReference type="AlphaFoldDB" id="A0A1B9QUZ3"/>
<dbReference type="EMBL" id="MAJZ01000917">
    <property type="protein sequence ID" value="OCH72315.1"/>
    <property type="molecule type" value="Genomic_DNA"/>
</dbReference>
<keyword evidence="2" id="KW-1185">Reference proteome</keyword>
<sequence>MFSHSKILVWYQVASQKVVLGEALRTHGYDLASDWRHAPIEDSSKVAQGYRLSLFDDDGREIADKPVSMFTADAFLEGIKKASL</sequence>
<evidence type="ECO:0000313" key="1">
    <source>
        <dbReference type="EMBL" id="OCH72315.1"/>
    </source>
</evidence>
<dbReference type="Proteomes" id="UP000093173">
    <property type="component" value="Unassembled WGS sequence"/>
</dbReference>
<protein>
    <submittedName>
        <fullName evidence="1">30S ribosomal protein S6 modification protein</fullName>
    </submittedName>
</protein>
<dbReference type="RefSeq" id="WP_017035324.1">
    <property type="nucleotide sequence ID" value="NZ_JBNGCH010000917.1"/>
</dbReference>
<gene>
    <name evidence="1" type="ORF">A6E14_15735</name>
</gene>
<name>A0A1B9QUZ3_9VIBR</name>
<evidence type="ECO:0000313" key="2">
    <source>
        <dbReference type="Proteomes" id="UP000093173"/>
    </source>
</evidence>
<reference evidence="2" key="1">
    <citation type="submission" date="2016-06" db="EMBL/GenBank/DDBJ databases">
        <authorList>
            <person name="Hehemann J.-H."/>
            <person name="Arevalo P."/>
            <person name="Datta M.S."/>
            <person name="Polz M.F."/>
        </authorList>
    </citation>
    <scope>NUCLEOTIDE SEQUENCE [LARGE SCALE GENOMIC DNA]</scope>
    <source>
        <strain evidence="2">9CSC122</strain>
    </source>
</reference>